<dbReference type="Proteomes" id="UP000319783">
    <property type="component" value="Unassembled WGS sequence"/>
</dbReference>
<gene>
    <name evidence="1" type="ORF">JETT_0547</name>
</gene>
<reference evidence="1 2" key="1">
    <citation type="submission" date="2019-04" db="EMBL/GenBank/DDBJ databases">
        <title>Genome of a novel bacterium Candidatus Jettenia ecosi reconstructed from metagenome of an anammox bioreactor.</title>
        <authorList>
            <person name="Mardanov A.V."/>
            <person name="Beletsky A.V."/>
            <person name="Ravin N.V."/>
            <person name="Botchkova E.A."/>
            <person name="Litti Y.V."/>
            <person name="Nozhevnikova A.N."/>
        </authorList>
    </citation>
    <scope>NUCLEOTIDE SEQUENCE [LARGE SCALE GENOMIC DNA]</scope>
    <source>
        <strain evidence="1">J2</strain>
    </source>
</reference>
<comment type="caution">
    <text evidence="1">The sequence shown here is derived from an EMBL/GenBank/DDBJ whole genome shotgun (WGS) entry which is preliminary data.</text>
</comment>
<dbReference type="AlphaFoldDB" id="A0A533QES0"/>
<sequence>MKPMQVIDNRFIIGIDLMCDNSPCQRSALTAKNSEDNISVGIINQ</sequence>
<accession>A0A533QES0</accession>
<proteinExistence type="predicted"/>
<evidence type="ECO:0000313" key="1">
    <source>
        <dbReference type="EMBL" id="TLD43112.1"/>
    </source>
</evidence>
<organism evidence="1 2">
    <name type="scientific">Candidatus Jettenia ecosi</name>
    <dbReference type="NCBI Taxonomy" id="2494326"/>
    <lineage>
        <taxon>Bacteria</taxon>
        <taxon>Pseudomonadati</taxon>
        <taxon>Planctomycetota</taxon>
        <taxon>Candidatus Brocadiia</taxon>
        <taxon>Candidatus Brocadiales</taxon>
        <taxon>Candidatus Brocadiaceae</taxon>
        <taxon>Candidatus Jettenia</taxon>
    </lineage>
</organism>
<evidence type="ECO:0000313" key="2">
    <source>
        <dbReference type="Proteomes" id="UP000319783"/>
    </source>
</evidence>
<protein>
    <submittedName>
        <fullName evidence="1">Uncharacterized protein</fullName>
    </submittedName>
</protein>
<dbReference type="EMBL" id="SULG01000007">
    <property type="protein sequence ID" value="TLD43112.1"/>
    <property type="molecule type" value="Genomic_DNA"/>
</dbReference>
<name>A0A533QES0_9BACT</name>